<comment type="caution">
    <text evidence="2">The sequence shown here is derived from an EMBL/GenBank/DDBJ whole genome shotgun (WGS) entry which is preliminary data.</text>
</comment>
<dbReference type="EMBL" id="LNIX01000028">
    <property type="protein sequence ID" value="OXA41825.1"/>
    <property type="molecule type" value="Genomic_DNA"/>
</dbReference>
<feature type="compositionally biased region" description="Polar residues" evidence="1">
    <location>
        <begin position="1"/>
        <end position="12"/>
    </location>
</feature>
<sequence length="291" mass="33613">MTQSAAPPTGKSSSDKDDDPNFVDMSSIPEFLLDVEADFCLTWAMDVKLTQKKAETIITSFNMIKTTRDRLSRISHHILKSFFLWFLHKKYPKFLADAKKEIAVAATLVGEWSQETKVIKCYHTYYGFVEDYIDGVDYVVTAMKVLIEPSNQNVDRGILCDLPTGKMLAGVLHVKQEFFRPFFDEIDYRVKLLENIRLLNKSDTRACLYLAKTLGQKRKMENFISAPSHKEMDLLAEGHMKTKGDHSIVIELCYCLAQFLRNSINLRHFWPIPYGKSHVKFFLIKGYEPYL</sequence>
<protein>
    <submittedName>
        <fullName evidence="2">Uncharacterized protein</fullName>
    </submittedName>
</protein>
<dbReference type="Proteomes" id="UP000198287">
    <property type="component" value="Unassembled WGS sequence"/>
</dbReference>
<evidence type="ECO:0000313" key="3">
    <source>
        <dbReference type="Proteomes" id="UP000198287"/>
    </source>
</evidence>
<feature type="region of interest" description="Disordered" evidence="1">
    <location>
        <begin position="1"/>
        <end position="21"/>
    </location>
</feature>
<organism evidence="2 3">
    <name type="scientific">Folsomia candida</name>
    <name type="common">Springtail</name>
    <dbReference type="NCBI Taxonomy" id="158441"/>
    <lineage>
        <taxon>Eukaryota</taxon>
        <taxon>Metazoa</taxon>
        <taxon>Ecdysozoa</taxon>
        <taxon>Arthropoda</taxon>
        <taxon>Hexapoda</taxon>
        <taxon>Collembola</taxon>
        <taxon>Entomobryomorpha</taxon>
        <taxon>Isotomoidea</taxon>
        <taxon>Isotomidae</taxon>
        <taxon>Proisotominae</taxon>
        <taxon>Folsomia</taxon>
    </lineage>
</organism>
<dbReference type="AlphaFoldDB" id="A0A226D8E7"/>
<keyword evidence="3" id="KW-1185">Reference proteome</keyword>
<name>A0A226D8E7_FOLCA</name>
<accession>A0A226D8E7</accession>
<evidence type="ECO:0000313" key="2">
    <source>
        <dbReference type="EMBL" id="OXA41825.1"/>
    </source>
</evidence>
<reference evidence="2 3" key="1">
    <citation type="submission" date="2015-12" db="EMBL/GenBank/DDBJ databases">
        <title>The genome of Folsomia candida.</title>
        <authorList>
            <person name="Faddeeva A."/>
            <person name="Derks M.F."/>
            <person name="Anvar Y."/>
            <person name="Smit S."/>
            <person name="Van Straalen N."/>
            <person name="Roelofs D."/>
        </authorList>
    </citation>
    <scope>NUCLEOTIDE SEQUENCE [LARGE SCALE GENOMIC DNA]</scope>
    <source>
        <strain evidence="2 3">VU population</strain>
        <tissue evidence="2">Whole body</tissue>
    </source>
</reference>
<gene>
    <name evidence="2" type="ORF">Fcan01_23457</name>
</gene>
<proteinExistence type="predicted"/>
<evidence type="ECO:0000256" key="1">
    <source>
        <dbReference type="SAM" id="MobiDB-lite"/>
    </source>
</evidence>